<proteinExistence type="predicted"/>
<organism evidence="1 2">
    <name type="scientific">Rouxiella badensis</name>
    <dbReference type="NCBI Taxonomy" id="1646377"/>
    <lineage>
        <taxon>Bacteria</taxon>
        <taxon>Pseudomonadati</taxon>
        <taxon>Pseudomonadota</taxon>
        <taxon>Gammaproteobacteria</taxon>
        <taxon>Enterobacterales</taxon>
        <taxon>Yersiniaceae</taxon>
        <taxon>Rouxiella</taxon>
    </lineage>
</organism>
<comment type="caution">
    <text evidence="1">The sequence shown here is derived from an EMBL/GenBank/DDBJ whole genome shotgun (WGS) entry which is preliminary data.</text>
</comment>
<dbReference type="STRING" id="1646377.BS640_18720"/>
<dbReference type="RefSeq" id="WP_084913096.1">
    <property type="nucleotide sequence ID" value="NZ_MRWE01000038.1"/>
</dbReference>
<accession>A0A1X0WAV6</accession>
<dbReference type="InterPro" id="IPR058829">
    <property type="entry name" value="AcrIF11-like"/>
</dbReference>
<evidence type="ECO:0000313" key="1">
    <source>
        <dbReference type="EMBL" id="ORJ23937.1"/>
    </source>
</evidence>
<sequence length="158" mass="17313">MKLFHGSYSSIAPVIKIGANAMSGDNLFDGLFASADREIADSHGGLENSIHCYEVSNIAESSDLNARIDEVIAFLYTEIEAESDVLEALAYAIADDEETDEFNDVLSPRSFADHQGAFSWELQRLRGRVAAHLGFDAVEMSDEHGISYLIVNPKITAR</sequence>
<evidence type="ECO:0000313" key="2">
    <source>
        <dbReference type="Proteomes" id="UP000192536"/>
    </source>
</evidence>
<dbReference type="AlphaFoldDB" id="A0A1X0WAV6"/>
<reference evidence="1 2" key="1">
    <citation type="journal article" date="2017" name="Int. J. Syst. Evol. Microbiol.">
        <title>Rouxiella badensis sp. nov. and Rouxiella silvae sp. nov. isolated from peat bog soil in Germany and emendation of the genus description.</title>
        <authorList>
            <person name="Le Fleche-Mateos A."/>
            <person name="Kugler J.H."/>
            <person name="Hansen S.H."/>
            <person name="Syldatk C."/>
            <person name="Hausmann R."/>
            <person name="Lomprez F."/>
            <person name="Vandenbogaert M."/>
            <person name="Manuguerra J.C."/>
            <person name="Grimont P.A."/>
        </authorList>
    </citation>
    <scope>NUCLEOTIDE SEQUENCE [LARGE SCALE GENOMIC DNA]</scope>
    <source>
        <strain evidence="1 2">DSM 100043</strain>
    </source>
</reference>
<name>A0A1X0WAV6_9GAMM</name>
<dbReference type="Pfam" id="PF26151">
    <property type="entry name" value="AcrIF11_ADP_ribosyl"/>
    <property type="match status" value="1"/>
</dbReference>
<dbReference type="EMBL" id="MRWE01000038">
    <property type="protein sequence ID" value="ORJ23937.1"/>
    <property type="molecule type" value="Genomic_DNA"/>
</dbReference>
<protein>
    <submittedName>
        <fullName evidence="1">Uncharacterized protein</fullName>
    </submittedName>
</protein>
<gene>
    <name evidence="1" type="ORF">BS640_18720</name>
</gene>
<keyword evidence="2" id="KW-1185">Reference proteome</keyword>
<dbReference type="Proteomes" id="UP000192536">
    <property type="component" value="Unassembled WGS sequence"/>
</dbReference>